<evidence type="ECO:0000256" key="3">
    <source>
        <dbReference type="ARBA" id="ARBA00005145"/>
    </source>
</evidence>
<comment type="pathway">
    <text evidence="3">Amino-acid degradation; L-lysine degradation via saccharopine pathway; glutaryl-CoA from L-lysine: step 6/6.</text>
</comment>
<dbReference type="Proteomes" id="UP000012429">
    <property type="component" value="Unassembled WGS sequence"/>
</dbReference>
<dbReference type="Gene3D" id="4.10.320.10">
    <property type="entry name" value="E3-binding domain"/>
    <property type="match status" value="1"/>
</dbReference>
<dbReference type="OrthoDB" id="9805770at2"/>
<evidence type="ECO:0000259" key="13">
    <source>
        <dbReference type="PROSITE" id="PS51826"/>
    </source>
</evidence>
<evidence type="ECO:0000256" key="6">
    <source>
        <dbReference type="ARBA" id="ARBA00022679"/>
    </source>
</evidence>
<comment type="subunit">
    <text evidence="5">Forms a 24-polypeptide structural core with octahedral symmetry. Part of the 2-oxoglutarate dehydrogenase (OGDH) complex composed of E1 (2-oxoglutarate dehydrogenase), E2 (dihydrolipoamide succinyltransferase) and E3 (dihydrolipoamide dehydrogenase); the complex contains multiple copies of the three enzymatic components (E1, E2 and E3).</text>
</comment>
<dbReference type="InterPro" id="IPR000089">
    <property type="entry name" value="Biotin_lipoyl"/>
</dbReference>
<dbReference type="InterPro" id="IPR050743">
    <property type="entry name" value="2-oxoacid_DH_E2_comp"/>
</dbReference>
<evidence type="ECO:0000256" key="11">
    <source>
        <dbReference type="SAM" id="MobiDB-lite"/>
    </source>
</evidence>
<proteinExistence type="inferred from homology"/>
<dbReference type="FunFam" id="3.30.559.10:FF:000007">
    <property type="entry name" value="Dihydrolipoamide acetyltransferase component of pyruvate dehydrogenase complex"/>
    <property type="match status" value="1"/>
</dbReference>
<dbReference type="PROSITE" id="PS00189">
    <property type="entry name" value="LIPOYL"/>
    <property type="match status" value="1"/>
</dbReference>
<dbReference type="GO" id="GO:0004149">
    <property type="term" value="F:dihydrolipoyllysine-residue succinyltransferase activity"/>
    <property type="evidence" value="ECO:0007669"/>
    <property type="project" value="UniProtKB-EC"/>
</dbReference>
<reference evidence="14 15" key="1">
    <citation type="journal article" date="2012" name="BMC Genomics">
        <title>Genomic basis of broad host range and environmental adaptability of Rhizobium tropici CIAT 899 and Rhizobium sp. PRF 81 which are used in inoculants for common bean (Phaseolus vulgaris L.).</title>
        <authorList>
            <person name="Ormeno-Orrillo E."/>
            <person name="Menna P."/>
            <person name="Almeida L.G."/>
            <person name="Ollero F.J."/>
            <person name="Nicolas M.F."/>
            <person name="Pains Rodrigues E."/>
            <person name="Shigueyoshi Nakatani A."/>
            <person name="Silva Batista J.S."/>
            <person name="Oliveira Chueire L.M."/>
            <person name="Souza R.C."/>
            <person name="Ribeiro Vasconcelos A.T."/>
            <person name="Megias M."/>
            <person name="Hungria M."/>
            <person name="Martinez-Romero E."/>
        </authorList>
    </citation>
    <scope>NUCLEOTIDE SEQUENCE [LARGE SCALE GENOMIC DNA]</scope>
    <source>
        <strain evidence="14 15">PRF 81</strain>
    </source>
</reference>
<dbReference type="InterPro" id="IPR001078">
    <property type="entry name" value="2-oxoacid_DH_actylTfrase"/>
</dbReference>
<feature type="domain" description="Lipoyl-binding" evidence="12">
    <location>
        <begin position="3"/>
        <end position="78"/>
    </location>
</feature>
<comment type="function">
    <text evidence="2">E2 component of the 2-oxoglutarate dehydrogenase (OGDH) complex which catalyzes the second step in the conversion of 2-oxoglutarate to succinyl-CoA and CO(2).</text>
</comment>
<dbReference type="GO" id="GO:0031405">
    <property type="term" value="F:lipoic acid binding"/>
    <property type="evidence" value="ECO:0007669"/>
    <property type="project" value="TreeGrafter"/>
</dbReference>
<dbReference type="STRING" id="363754.RHSP_52737"/>
<comment type="similarity">
    <text evidence="4 10">Belongs to the 2-oxoacid dehydrogenase family.</text>
</comment>
<dbReference type="PANTHER" id="PTHR43178">
    <property type="entry name" value="DIHYDROLIPOAMIDE ACETYLTRANSFERASE COMPONENT OF PYRUVATE DEHYDROGENASE COMPLEX"/>
    <property type="match status" value="1"/>
</dbReference>
<dbReference type="Pfam" id="PF00198">
    <property type="entry name" value="2-oxoacid_dh"/>
    <property type="match status" value="1"/>
</dbReference>
<evidence type="ECO:0000256" key="2">
    <source>
        <dbReference type="ARBA" id="ARBA00004052"/>
    </source>
</evidence>
<sequence>MGEFVIKMPDVGEGVAEAELVEWYVKPGDPVREDMVLAAVMTDKATVEIPSPVDGVVLWLGAEVGDTVAVKAPLLRIEVVGEGAVEEAQTTTTEPPVKVEPANDKPVEVKTTSAPAARPFAEEKIIEPEKSVERPAAREPAERPLASPAVRLRAQEAGVDLRQVIGTGPAGRITHDDLDQFMARGAQPAAVAPAGLARKTAIEEIKVTGLRRRIAEKMRLASSRIPHITYVEEVDVTDLEDLRATMNAGRKSDQPKLTILPFLMRALVKTIGEQPGVNATFDDDAGVVTRYGAVHIGIATQTPSGLTVPVVRHAEARSIWDVAAELTRLADAARNGTAAREELSGSTITITSLGALGGIVTTPIINHPEVAIVGVNKIMTRPVWDGTQFVPRKIMNLSSSFDHRIVDGWDAAVFVQRIKALLETPALIFIEG</sequence>
<dbReference type="Pfam" id="PF00364">
    <property type="entry name" value="Biotin_lipoyl"/>
    <property type="match status" value="1"/>
</dbReference>
<feature type="domain" description="Peripheral subunit-binding (PSBD)" evidence="13">
    <location>
        <begin position="145"/>
        <end position="182"/>
    </location>
</feature>
<evidence type="ECO:0000256" key="10">
    <source>
        <dbReference type="RuleBase" id="RU003423"/>
    </source>
</evidence>
<dbReference type="EMBL" id="AQHN01000084">
    <property type="protein sequence ID" value="ENN85393.1"/>
    <property type="molecule type" value="Genomic_DNA"/>
</dbReference>
<comment type="caution">
    <text evidence="14">The sequence shown here is derived from an EMBL/GenBank/DDBJ whole genome shotgun (WGS) entry which is preliminary data.</text>
</comment>
<dbReference type="AlphaFoldDB" id="N6U510"/>
<dbReference type="SUPFAM" id="SSF52777">
    <property type="entry name" value="CoA-dependent acyltransferases"/>
    <property type="match status" value="1"/>
</dbReference>
<feature type="region of interest" description="Disordered" evidence="11">
    <location>
        <begin position="86"/>
        <end position="112"/>
    </location>
</feature>
<evidence type="ECO:0000256" key="5">
    <source>
        <dbReference type="ARBA" id="ARBA00011666"/>
    </source>
</evidence>
<keyword evidence="7 10" id="KW-0450">Lipoyl</keyword>
<keyword evidence="6 10" id="KW-0808">Transferase</keyword>
<evidence type="ECO:0000256" key="1">
    <source>
        <dbReference type="ARBA" id="ARBA00001938"/>
    </source>
</evidence>
<dbReference type="Gene3D" id="2.40.50.100">
    <property type="match status" value="1"/>
</dbReference>
<evidence type="ECO:0000256" key="4">
    <source>
        <dbReference type="ARBA" id="ARBA00007317"/>
    </source>
</evidence>
<comment type="catalytic activity">
    <reaction evidence="9">
        <text>N(6)-[(R)-dihydrolipoyl]-L-lysyl-[protein] + succinyl-CoA = N(6)-[(R)-S(8)-succinyldihydrolipoyl]-L-lysyl-[protein] + CoA</text>
        <dbReference type="Rhea" id="RHEA:15213"/>
        <dbReference type="Rhea" id="RHEA-COMP:10475"/>
        <dbReference type="Rhea" id="RHEA-COMP:20092"/>
        <dbReference type="ChEBI" id="CHEBI:57287"/>
        <dbReference type="ChEBI" id="CHEBI:57292"/>
        <dbReference type="ChEBI" id="CHEBI:83100"/>
        <dbReference type="ChEBI" id="CHEBI:83120"/>
        <dbReference type="EC" id="2.3.1.61"/>
    </reaction>
</comment>
<dbReference type="InterPro" id="IPR023213">
    <property type="entry name" value="CAT-like_dom_sf"/>
</dbReference>
<keyword evidence="8 10" id="KW-0012">Acyltransferase</keyword>
<dbReference type="Pfam" id="PF02817">
    <property type="entry name" value="E3_binding"/>
    <property type="match status" value="1"/>
</dbReference>
<dbReference type="SUPFAM" id="SSF51230">
    <property type="entry name" value="Single hybrid motif"/>
    <property type="match status" value="1"/>
</dbReference>
<dbReference type="SUPFAM" id="SSF47005">
    <property type="entry name" value="Peripheral subunit-binding domain of 2-oxo acid dehydrogenase complex"/>
    <property type="match status" value="1"/>
</dbReference>
<name>N6U510_9HYPH</name>
<dbReference type="GO" id="GO:0016407">
    <property type="term" value="F:acetyltransferase activity"/>
    <property type="evidence" value="ECO:0007669"/>
    <property type="project" value="TreeGrafter"/>
</dbReference>
<dbReference type="PATRIC" id="fig|363754.4.peg.5486"/>
<dbReference type="PROSITE" id="PS51826">
    <property type="entry name" value="PSBD"/>
    <property type="match status" value="1"/>
</dbReference>
<evidence type="ECO:0000256" key="7">
    <source>
        <dbReference type="ARBA" id="ARBA00022823"/>
    </source>
</evidence>
<protein>
    <recommendedName>
        <fullName evidence="10">Dihydrolipoamide acetyltransferase component of pyruvate dehydrogenase complex</fullName>
        <ecNumber evidence="10">2.3.1.-</ecNumber>
    </recommendedName>
</protein>
<dbReference type="InterPro" id="IPR036625">
    <property type="entry name" value="E3-bd_dom_sf"/>
</dbReference>
<comment type="cofactor">
    <cofactor evidence="1 10">
        <name>(R)-lipoate</name>
        <dbReference type="ChEBI" id="CHEBI:83088"/>
    </cofactor>
</comment>
<dbReference type="EC" id="2.3.1.-" evidence="10"/>
<organism evidence="14 15">
    <name type="scientific">Rhizobium freirei PRF 81</name>
    <dbReference type="NCBI Taxonomy" id="363754"/>
    <lineage>
        <taxon>Bacteria</taxon>
        <taxon>Pseudomonadati</taxon>
        <taxon>Pseudomonadota</taxon>
        <taxon>Alphaproteobacteria</taxon>
        <taxon>Hyphomicrobiales</taxon>
        <taxon>Rhizobiaceae</taxon>
        <taxon>Rhizobium/Agrobacterium group</taxon>
        <taxon>Rhizobium</taxon>
    </lineage>
</organism>
<dbReference type="CDD" id="cd06849">
    <property type="entry name" value="lipoyl_domain"/>
    <property type="match status" value="1"/>
</dbReference>
<evidence type="ECO:0000259" key="12">
    <source>
        <dbReference type="PROSITE" id="PS50968"/>
    </source>
</evidence>
<dbReference type="GO" id="GO:0005737">
    <property type="term" value="C:cytoplasm"/>
    <property type="evidence" value="ECO:0007669"/>
    <property type="project" value="TreeGrafter"/>
</dbReference>
<dbReference type="PROSITE" id="PS50968">
    <property type="entry name" value="BIOTINYL_LIPOYL"/>
    <property type="match status" value="1"/>
</dbReference>
<dbReference type="PANTHER" id="PTHR43178:SF5">
    <property type="entry name" value="LIPOAMIDE ACYLTRANSFERASE COMPONENT OF BRANCHED-CHAIN ALPHA-KETO ACID DEHYDROGENASE COMPLEX, MITOCHONDRIAL"/>
    <property type="match status" value="1"/>
</dbReference>
<keyword evidence="15" id="KW-1185">Reference proteome</keyword>
<accession>N6U510</accession>
<dbReference type="InterPro" id="IPR003016">
    <property type="entry name" value="2-oxoA_DH_lipoyl-BS"/>
</dbReference>
<evidence type="ECO:0000256" key="8">
    <source>
        <dbReference type="ARBA" id="ARBA00023315"/>
    </source>
</evidence>
<evidence type="ECO:0000256" key="9">
    <source>
        <dbReference type="ARBA" id="ARBA00052761"/>
    </source>
</evidence>
<dbReference type="InterPro" id="IPR011053">
    <property type="entry name" value="Single_hybrid_motif"/>
</dbReference>
<dbReference type="RefSeq" id="WP_004125487.1">
    <property type="nucleotide sequence ID" value="NZ_AQHN01000084.1"/>
</dbReference>
<dbReference type="InterPro" id="IPR004167">
    <property type="entry name" value="PSBD"/>
</dbReference>
<evidence type="ECO:0000313" key="15">
    <source>
        <dbReference type="Proteomes" id="UP000012429"/>
    </source>
</evidence>
<evidence type="ECO:0000313" key="14">
    <source>
        <dbReference type="EMBL" id="ENN85393.1"/>
    </source>
</evidence>
<gene>
    <name evidence="14" type="primary">bkdB</name>
    <name evidence="14" type="ORF">RHSP_52737</name>
</gene>
<dbReference type="Gene3D" id="3.30.559.10">
    <property type="entry name" value="Chloramphenicol acetyltransferase-like domain"/>
    <property type="match status" value="1"/>
</dbReference>